<keyword evidence="3" id="KW-0808">Transferase</keyword>
<feature type="region of interest" description="Disordered" evidence="2">
    <location>
        <begin position="209"/>
        <end position="242"/>
    </location>
</feature>
<dbReference type="GO" id="GO:0004340">
    <property type="term" value="F:glucokinase activity"/>
    <property type="evidence" value="ECO:0007669"/>
    <property type="project" value="UniProtKB-EC"/>
</dbReference>
<accession>A0A7W7D5Q4</accession>
<dbReference type="PANTHER" id="PTHR18964">
    <property type="entry name" value="ROK (REPRESSOR, ORF, KINASE) FAMILY"/>
    <property type="match status" value="1"/>
</dbReference>
<dbReference type="Pfam" id="PF00480">
    <property type="entry name" value="ROK"/>
    <property type="match status" value="2"/>
</dbReference>
<dbReference type="PANTHER" id="PTHR18964:SF169">
    <property type="entry name" value="N-ACETYLMANNOSAMINE KINASE"/>
    <property type="match status" value="1"/>
</dbReference>
<organism evidence="3 4">
    <name type="scientific">Sphaerisporangium siamense</name>
    <dbReference type="NCBI Taxonomy" id="795645"/>
    <lineage>
        <taxon>Bacteria</taxon>
        <taxon>Bacillati</taxon>
        <taxon>Actinomycetota</taxon>
        <taxon>Actinomycetes</taxon>
        <taxon>Streptosporangiales</taxon>
        <taxon>Streptosporangiaceae</taxon>
        <taxon>Sphaerisporangium</taxon>
    </lineage>
</organism>
<evidence type="ECO:0000256" key="1">
    <source>
        <dbReference type="ARBA" id="ARBA00006479"/>
    </source>
</evidence>
<dbReference type="EMBL" id="JACHND010000001">
    <property type="protein sequence ID" value="MBB4700799.1"/>
    <property type="molecule type" value="Genomic_DNA"/>
</dbReference>
<dbReference type="Proteomes" id="UP000542210">
    <property type="component" value="Unassembled WGS sequence"/>
</dbReference>
<protein>
    <submittedName>
        <fullName evidence="3">Glucokinase</fullName>
        <ecNumber evidence="3">2.7.1.2</ecNumber>
    </submittedName>
</protein>
<feature type="compositionally biased region" description="Low complexity" evidence="2">
    <location>
        <begin position="209"/>
        <end position="228"/>
    </location>
</feature>
<dbReference type="Gene3D" id="3.30.420.40">
    <property type="match status" value="3"/>
</dbReference>
<dbReference type="InterPro" id="IPR049874">
    <property type="entry name" value="ROK_cs"/>
</dbReference>
<reference evidence="3 4" key="1">
    <citation type="submission" date="2020-08" db="EMBL/GenBank/DDBJ databases">
        <title>Sequencing the genomes of 1000 actinobacteria strains.</title>
        <authorList>
            <person name="Klenk H.-P."/>
        </authorList>
    </citation>
    <scope>NUCLEOTIDE SEQUENCE [LARGE SCALE GENOMIC DNA]</scope>
    <source>
        <strain evidence="3 4">DSM 45784</strain>
    </source>
</reference>
<evidence type="ECO:0000313" key="4">
    <source>
        <dbReference type="Proteomes" id="UP000542210"/>
    </source>
</evidence>
<evidence type="ECO:0000313" key="3">
    <source>
        <dbReference type="EMBL" id="MBB4700799.1"/>
    </source>
</evidence>
<keyword evidence="4" id="KW-1185">Reference proteome</keyword>
<comment type="similarity">
    <text evidence="1">Belongs to the ROK (NagC/XylR) family.</text>
</comment>
<keyword evidence="3" id="KW-0418">Kinase</keyword>
<dbReference type="PROSITE" id="PS01125">
    <property type="entry name" value="ROK"/>
    <property type="match status" value="1"/>
</dbReference>
<feature type="region of interest" description="Disordered" evidence="2">
    <location>
        <begin position="307"/>
        <end position="328"/>
    </location>
</feature>
<dbReference type="InterPro" id="IPR000600">
    <property type="entry name" value="ROK"/>
</dbReference>
<gene>
    <name evidence="3" type="ORF">BJ982_002343</name>
</gene>
<dbReference type="RefSeq" id="WP_311772262.1">
    <property type="nucleotide sequence ID" value="NZ_JACHND010000001.1"/>
</dbReference>
<sequence>MASRESGAVLAIDIGGTKFAAGLVGADGEIIVARRVATPPGGDAGTLWTALTGLVDTVVREGNDRPVIGVGVGCGGPMTWPDGEVSPLNMPGWRGFPLRERLAGRFPGVPVRVHNDAVCVAVAEHWRGAGRGSADMLGMVVSTGVGGGLVLGGRLIDGGTGNAGHIGHVVVDPDGPACECGGRGCLEAVARGPALATWALSHGWLSGRAQPSGPAAAAPGGEGAQRPEAPGEDLLRSGLPGEEVLRSRVPGEDVLRSRVPGEDVLRSGVPGEDVLRSGVPGEDVLRSGVPGEDVLRSGVPGEDVLRSGVPGEDVEGAGVVSSRPEGDRGSEVLYVEAERASGRRLAEDAAAGDPVARAAFARAGRALGIAIASATSLCDLGLVTVGGGLSQAGPLLFDPLEHALREHARLAFAARVRVVPAALGQDAGLIGASALILAADHYWTAPDPR</sequence>
<proteinExistence type="inferred from homology"/>
<dbReference type="AlphaFoldDB" id="A0A7W7D5Q4"/>
<comment type="caution">
    <text evidence="3">The sequence shown here is derived from an EMBL/GenBank/DDBJ whole genome shotgun (WGS) entry which is preliminary data.</text>
</comment>
<dbReference type="InterPro" id="IPR043129">
    <property type="entry name" value="ATPase_NBD"/>
</dbReference>
<name>A0A7W7D5Q4_9ACTN</name>
<dbReference type="EC" id="2.7.1.2" evidence="3"/>
<evidence type="ECO:0000256" key="2">
    <source>
        <dbReference type="SAM" id="MobiDB-lite"/>
    </source>
</evidence>
<dbReference type="SUPFAM" id="SSF53067">
    <property type="entry name" value="Actin-like ATPase domain"/>
    <property type="match status" value="1"/>
</dbReference>